<keyword evidence="5" id="KW-0540">Nuclease</keyword>
<dbReference type="GO" id="GO:0016787">
    <property type="term" value="F:hydrolase activity"/>
    <property type="evidence" value="ECO:0007669"/>
    <property type="project" value="UniProtKB-KW"/>
</dbReference>
<sequence>MNNLFFEDIVRKDDGFLRGPFGGALKKEIFVNKGANTFKVYEQGVVLNKNDKLGNYYITEEYYNSSMKRFNAKPGDILVSCSGVNYGAIYQLPNDAETGVINQALLRIRLNNEIVNDRYFLYYFESYIVNKIIGGTGDSTIPNFPPMTVVRRVPIELPDLPTQQKIAAILSALDDKIELNNRINAELEQIAKTLYDYWFVQFDFPDENKKPYKSSGGKMSTNAKLKMDLPKGWEVKNLSEISSELVRGISPKYSNDFGIPVINQRCIRNNTIDFAFCRVHDIQLKPITKVIKLGDILVNSTGVGTLGRVALVKRLENPQTTCDSHVTIVRANFNEVNSLFLGISLLNKQSEIEKLGEGSTGQTELSRENLGKLLLTLPKRELQNKFELIVKPLFEKIAINEKQNKQLSTLRSWLLPMLMNGQVKVGSSSMSTKKSAKATRLQARNEKTVELNIPANKVGFAKQVLAGKIVSKFIDDPNFTDIKFQKIQFLAEHIVEADLNLNYYCQAAGPYDNKFMHTIYNDFRKQQWFAYQDKQFIPLEKQDKIEGYYQGYFASAEDQLNKLFELLYHTSEAEAEIIATIYAVCNNRIIERRTTADEELINDFYLWSDRKKKYTKEQVSTGLQWLRKHQLEPRGFGKLIKKATGKS</sequence>
<keyword evidence="5" id="KW-0255">Endonuclease</keyword>
<evidence type="ECO:0000259" key="4">
    <source>
        <dbReference type="Pfam" id="PF01420"/>
    </source>
</evidence>
<evidence type="ECO:0000256" key="1">
    <source>
        <dbReference type="ARBA" id="ARBA00010923"/>
    </source>
</evidence>
<dbReference type="InterPro" id="IPR000055">
    <property type="entry name" value="Restrct_endonuc_typeI_TRD"/>
</dbReference>
<protein>
    <submittedName>
        <fullName evidence="5">Restriction endonuclease subunit S</fullName>
        <ecNumber evidence="5">3.1.21.-</ecNumber>
    </submittedName>
</protein>
<feature type="domain" description="Type I restriction modification DNA specificity" evidence="4">
    <location>
        <begin position="230"/>
        <end position="407"/>
    </location>
</feature>
<dbReference type="Gene3D" id="3.90.220.20">
    <property type="entry name" value="DNA methylase specificity domains"/>
    <property type="match status" value="2"/>
</dbReference>
<keyword evidence="2" id="KW-0680">Restriction system</keyword>
<gene>
    <name evidence="5" type="ORF">J7I42_28175</name>
</gene>
<evidence type="ECO:0000313" key="5">
    <source>
        <dbReference type="EMBL" id="MBO9204197.1"/>
    </source>
</evidence>
<organism evidence="5 6">
    <name type="scientific">Niastella soli</name>
    <dbReference type="NCBI Taxonomy" id="2821487"/>
    <lineage>
        <taxon>Bacteria</taxon>
        <taxon>Pseudomonadati</taxon>
        <taxon>Bacteroidota</taxon>
        <taxon>Chitinophagia</taxon>
        <taxon>Chitinophagales</taxon>
        <taxon>Chitinophagaceae</taxon>
        <taxon>Niastella</taxon>
    </lineage>
</organism>
<dbReference type="EMBL" id="JAGHKO010000011">
    <property type="protein sequence ID" value="MBO9204197.1"/>
    <property type="molecule type" value="Genomic_DNA"/>
</dbReference>
<keyword evidence="5" id="KW-0378">Hydrolase</keyword>
<proteinExistence type="inferred from homology"/>
<comment type="similarity">
    <text evidence="1">Belongs to the type-I restriction system S methylase family.</text>
</comment>
<feature type="domain" description="Type I restriction modification DNA specificity" evidence="4">
    <location>
        <begin position="37"/>
        <end position="189"/>
    </location>
</feature>
<keyword evidence="6" id="KW-1185">Reference proteome</keyword>
<dbReference type="RefSeq" id="WP_209142527.1">
    <property type="nucleotide sequence ID" value="NZ_JAGHKO010000011.1"/>
</dbReference>
<dbReference type="PANTHER" id="PTHR30408:SF13">
    <property type="entry name" value="TYPE I RESTRICTION ENZYME HINDI SPECIFICITY SUBUNIT"/>
    <property type="match status" value="1"/>
</dbReference>
<dbReference type="InterPro" id="IPR044946">
    <property type="entry name" value="Restrct_endonuc_typeI_TRD_sf"/>
</dbReference>
<evidence type="ECO:0000256" key="3">
    <source>
        <dbReference type="ARBA" id="ARBA00023125"/>
    </source>
</evidence>
<dbReference type="SUPFAM" id="SSF116734">
    <property type="entry name" value="DNA methylase specificity domain"/>
    <property type="match status" value="2"/>
</dbReference>
<evidence type="ECO:0000313" key="6">
    <source>
        <dbReference type="Proteomes" id="UP000677244"/>
    </source>
</evidence>
<dbReference type="EC" id="3.1.21.-" evidence="5"/>
<comment type="caution">
    <text evidence="5">The sequence shown here is derived from an EMBL/GenBank/DDBJ whole genome shotgun (WGS) entry which is preliminary data.</text>
</comment>
<dbReference type="Proteomes" id="UP000677244">
    <property type="component" value="Unassembled WGS sequence"/>
</dbReference>
<dbReference type="Pfam" id="PF01420">
    <property type="entry name" value="Methylase_S"/>
    <property type="match status" value="2"/>
</dbReference>
<dbReference type="InterPro" id="IPR052021">
    <property type="entry name" value="Type-I_RS_S_subunit"/>
</dbReference>
<keyword evidence="3" id="KW-0238">DNA-binding</keyword>
<reference evidence="5 6" key="1">
    <citation type="submission" date="2021-03" db="EMBL/GenBank/DDBJ databases">
        <title>Assistant Professor.</title>
        <authorList>
            <person name="Huq M.A."/>
        </authorList>
    </citation>
    <scope>NUCLEOTIDE SEQUENCE [LARGE SCALE GENOMIC DNA]</scope>
    <source>
        <strain evidence="5 6">MAH-29</strain>
    </source>
</reference>
<dbReference type="PANTHER" id="PTHR30408">
    <property type="entry name" value="TYPE-1 RESTRICTION ENZYME ECOKI SPECIFICITY PROTEIN"/>
    <property type="match status" value="1"/>
</dbReference>
<evidence type="ECO:0000256" key="2">
    <source>
        <dbReference type="ARBA" id="ARBA00022747"/>
    </source>
</evidence>
<dbReference type="GO" id="GO:0004519">
    <property type="term" value="F:endonuclease activity"/>
    <property type="evidence" value="ECO:0007669"/>
    <property type="project" value="UniProtKB-KW"/>
</dbReference>
<accession>A0ABS3Z203</accession>
<name>A0ABS3Z203_9BACT</name>